<protein>
    <submittedName>
        <fullName evidence="1">Uncharacterized protein</fullName>
    </submittedName>
</protein>
<reference evidence="1 2" key="1">
    <citation type="submission" date="2018-12" db="EMBL/GenBank/DDBJ databases">
        <title>Draft genome sequences of Mycolicibacterium peregrinum isolated from a pig with lymphadenitis and from soil on the same Japanese pig farm.</title>
        <authorList>
            <person name="Komatsu T."/>
            <person name="Ohya K."/>
            <person name="Sawai K."/>
            <person name="Odoi J.O."/>
            <person name="Otsu K."/>
            <person name="Ota A."/>
            <person name="Ito T."/>
            <person name="Kawai M."/>
            <person name="Maruyama F."/>
        </authorList>
    </citation>
    <scope>NUCLEOTIDE SEQUENCE [LARGE SCALE GENOMIC DNA]</scope>
    <source>
        <strain evidence="1 2">138</strain>
    </source>
</reference>
<evidence type="ECO:0000313" key="1">
    <source>
        <dbReference type="EMBL" id="TGB37919.1"/>
    </source>
</evidence>
<keyword evidence="2" id="KW-1185">Reference proteome</keyword>
<proteinExistence type="predicted"/>
<sequence>MKCAASPKCQNAAQPGRNRGLCHKHYDLDPQRGYVDPAAARERIALLRQRGVTLAMLETHGLSRYGVRNVQTAERIRRITAMKVMSVPVPADLIPTCADVDATGTARRIQALVAMGWPQSLIAAELGTAQTAVAAMALRKKVTAERAIAVRELFGRWAMSPGPSQVSRTRARSKGWVTILGWNDIDDPDEKPNLGAEEKVSFPDKYQELRYHVGLPNDQIADEMGIELESLERQLQRYGLFKGRAA</sequence>
<comment type="caution">
    <text evidence="1">The sequence shown here is derived from an EMBL/GenBank/DDBJ whole genome shotgun (WGS) entry which is preliminary data.</text>
</comment>
<name>A0A4Z0HP05_MYCPR</name>
<dbReference type="EMBL" id="RWKA01000018">
    <property type="protein sequence ID" value="TGB37919.1"/>
    <property type="molecule type" value="Genomic_DNA"/>
</dbReference>
<accession>A0A4Z0HP05</accession>
<evidence type="ECO:0000313" key="2">
    <source>
        <dbReference type="Proteomes" id="UP000297792"/>
    </source>
</evidence>
<organism evidence="1 2">
    <name type="scientific">Mycolicibacterium peregrinum</name>
    <name type="common">Mycobacterium peregrinum</name>
    <dbReference type="NCBI Taxonomy" id="43304"/>
    <lineage>
        <taxon>Bacteria</taxon>
        <taxon>Bacillati</taxon>
        <taxon>Actinomycetota</taxon>
        <taxon>Actinomycetes</taxon>
        <taxon>Mycobacteriales</taxon>
        <taxon>Mycobacteriaceae</taxon>
        <taxon>Mycolicibacterium</taxon>
    </lineage>
</organism>
<dbReference type="Proteomes" id="UP000297792">
    <property type="component" value="Unassembled WGS sequence"/>
</dbReference>
<gene>
    <name evidence="1" type="ORF">EJD98_25560</name>
</gene>
<dbReference type="AlphaFoldDB" id="A0A4Z0HP05"/>
<dbReference type="RefSeq" id="WP_135361647.1">
    <property type="nucleotide sequence ID" value="NZ_RWJZ01000016.1"/>
</dbReference>